<dbReference type="EMBL" id="VSSQ01027406">
    <property type="protein sequence ID" value="MPM76642.1"/>
    <property type="molecule type" value="Genomic_DNA"/>
</dbReference>
<dbReference type="AlphaFoldDB" id="A0A645CIN5"/>
<comment type="caution">
    <text evidence="1">The sequence shown here is derived from an EMBL/GenBank/DDBJ whole genome shotgun (WGS) entry which is preliminary data.</text>
</comment>
<evidence type="ECO:0000313" key="1">
    <source>
        <dbReference type="EMBL" id="MPM76642.1"/>
    </source>
</evidence>
<protein>
    <submittedName>
        <fullName evidence="1">Uncharacterized protein</fullName>
    </submittedName>
</protein>
<organism evidence="1">
    <name type="scientific">bioreactor metagenome</name>
    <dbReference type="NCBI Taxonomy" id="1076179"/>
    <lineage>
        <taxon>unclassified sequences</taxon>
        <taxon>metagenomes</taxon>
        <taxon>ecological metagenomes</taxon>
    </lineage>
</organism>
<accession>A0A645CIN5</accession>
<dbReference type="AntiFam" id="ANF00078">
    <property type="entry name" value="Shadow ORF (opposite pccB)"/>
</dbReference>
<name>A0A645CIN5_9ZZZZ</name>
<reference evidence="1" key="1">
    <citation type="submission" date="2019-08" db="EMBL/GenBank/DDBJ databases">
        <authorList>
            <person name="Kucharzyk K."/>
            <person name="Murdoch R.W."/>
            <person name="Higgins S."/>
            <person name="Loffler F."/>
        </authorList>
    </citation>
    <scope>NUCLEOTIDE SEQUENCE</scope>
</reference>
<gene>
    <name evidence="1" type="ORF">SDC9_123641</name>
</gene>
<sequence>MHDPRLLHHENVVCQCWAVDRSACRGTHDDRQLGNDAARYGVPVENLPVTVQCVYRFLNPRSAAIVDADDGRAILHGQIHNLADLVCMFLAETASKDGEVLAEDIDSTTVNLSIARHNAITRDGVALKTKTMATMGDQLVEFDKGPFIKKLRDTIARCPLPLRSLLLYGLRSTALLGLGALAIQFCTKFFDTPIRHNSSCPL</sequence>
<proteinExistence type="predicted"/>